<evidence type="ECO:0000256" key="1">
    <source>
        <dbReference type="ARBA" id="ARBA00009995"/>
    </source>
</evidence>
<dbReference type="PANTHER" id="PTHR11926">
    <property type="entry name" value="GLUCOSYL/GLUCURONOSYL TRANSFERASES"/>
    <property type="match status" value="1"/>
</dbReference>
<reference evidence="4 5" key="1">
    <citation type="journal article" date="2021" name="Commun. Biol.">
        <title>The genome of Shorea leprosula (Dipterocarpaceae) highlights the ecological relevance of drought in aseasonal tropical rainforests.</title>
        <authorList>
            <person name="Ng K.K.S."/>
            <person name="Kobayashi M.J."/>
            <person name="Fawcett J.A."/>
            <person name="Hatakeyama M."/>
            <person name="Paape T."/>
            <person name="Ng C.H."/>
            <person name="Ang C.C."/>
            <person name="Tnah L.H."/>
            <person name="Lee C.T."/>
            <person name="Nishiyama T."/>
            <person name="Sese J."/>
            <person name="O'Brien M.J."/>
            <person name="Copetti D."/>
            <person name="Mohd Noor M.I."/>
            <person name="Ong R.C."/>
            <person name="Putra M."/>
            <person name="Sireger I.Z."/>
            <person name="Indrioko S."/>
            <person name="Kosugi Y."/>
            <person name="Izuno A."/>
            <person name="Isagi Y."/>
            <person name="Lee S.L."/>
            <person name="Shimizu K.K."/>
        </authorList>
    </citation>
    <scope>NUCLEOTIDE SEQUENCE [LARGE SCALE GENOMIC DNA]</scope>
    <source>
        <strain evidence="4">214</strain>
    </source>
</reference>
<dbReference type="SUPFAM" id="SSF53756">
    <property type="entry name" value="UDP-Glycosyltransferase/glycogen phosphorylase"/>
    <property type="match status" value="1"/>
</dbReference>
<dbReference type="CDD" id="cd03784">
    <property type="entry name" value="GT1_Gtf-like"/>
    <property type="match status" value="1"/>
</dbReference>
<evidence type="ECO:0000313" key="5">
    <source>
        <dbReference type="Proteomes" id="UP001054252"/>
    </source>
</evidence>
<proteinExistence type="inferred from homology"/>
<comment type="similarity">
    <text evidence="1">Belongs to the UDP-glycosyltransferase family.</text>
</comment>
<dbReference type="FunFam" id="3.40.50.2000:FF:000120">
    <property type="entry name" value="UDP-glycosyltransferase 76C1"/>
    <property type="match status" value="1"/>
</dbReference>
<protein>
    <submittedName>
        <fullName evidence="4">Uncharacterized protein</fullName>
    </submittedName>
</protein>
<comment type="caution">
    <text evidence="4">The sequence shown here is derived from an EMBL/GenBank/DDBJ whole genome shotgun (WGS) entry which is preliminary data.</text>
</comment>
<dbReference type="GO" id="GO:0080043">
    <property type="term" value="F:quercetin 3-O-glucosyltransferase activity"/>
    <property type="evidence" value="ECO:0007669"/>
    <property type="project" value="TreeGrafter"/>
</dbReference>
<keyword evidence="3" id="KW-0808">Transferase</keyword>
<evidence type="ECO:0000256" key="3">
    <source>
        <dbReference type="ARBA" id="ARBA00022679"/>
    </source>
</evidence>
<dbReference type="InterPro" id="IPR002213">
    <property type="entry name" value="UDP_glucos_trans"/>
</dbReference>
<dbReference type="AlphaFoldDB" id="A0AAV5KUL7"/>
<dbReference type="GO" id="GO:0080044">
    <property type="term" value="F:quercetin 7-O-glucosyltransferase activity"/>
    <property type="evidence" value="ECO:0007669"/>
    <property type="project" value="TreeGrafter"/>
</dbReference>
<dbReference type="Proteomes" id="UP001054252">
    <property type="component" value="Unassembled WGS sequence"/>
</dbReference>
<dbReference type="Gene3D" id="3.40.50.2000">
    <property type="entry name" value="Glycogen Phosphorylase B"/>
    <property type="match status" value="2"/>
</dbReference>
<gene>
    <name evidence="4" type="ORF">SLEP1_g37427</name>
</gene>
<dbReference type="PANTHER" id="PTHR11926:SF1374">
    <property type="entry name" value="UDP-GLYCOSYLTRANSFERASE 76F1-RELATED"/>
    <property type="match status" value="1"/>
</dbReference>
<name>A0AAV5KUL7_9ROSI</name>
<sequence length="466" mass="52446">MENQSINQMEQRKGRRLLLFPLPLQGHINPTIQLGNILHSKGFSITIITTNFNSPNPSNYPHFDFHFINENLSEDEKSQPNIVALVQLINSRCAQPFRDCLAELLSNVLEEPILCLISDVGCYFTRAVADELKLTRMVLRTSGATAFFSFSALHLLCEKGYLPIQDSQLEKPVAEFAPLRVKDLPLIDSCAPEELYELVDDMVNATKASSGLIWNTFEELEQPALATMGQDFGIPNFPIGPFHKRFPASLSSLLSQDQSCISWLDKQKFRSVVYVSFGSIAAVNETEFLEIAWGLANSKQPFLWVVRAGSTSKSDWLETMPKGFLEALGERGHIVKWAPQQEVLSHPAVGAFWTHNGWNSTLESICEGVPMICMPFFTDQRVNARYVAEVWGVGVQLEKREREVIERTIKGIMMEKEGEKLRGRVLDIKEKATRCLCQGGSSYQSLDSLVSHILSFQSFSPVLNYF</sequence>
<organism evidence="4 5">
    <name type="scientific">Rubroshorea leprosula</name>
    <dbReference type="NCBI Taxonomy" id="152421"/>
    <lineage>
        <taxon>Eukaryota</taxon>
        <taxon>Viridiplantae</taxon>
        <taxon>Streptophyta</taxon>
        <taxon>Embryophyta</taxon>
        <taxon>Tracheophyta</taxon>
        <taxon>Spermatophyta</taxon>
        <taxon>Magnoliopsida</taxon>
        <taxon>eudicotyledons</taxon>
        <taxon>Gunneridae</taxon>
        <taxon>Pentapetalae</taxon>
        <taxon>rosids</taxon>
        <taxon>malvids</taxon>
        <taxon>Malvales</taxon>
        <taxon>Dipterocarpaceae</taxon>
        <taxon>Rubroshorea</taxon>
    </lineage>
</organism>
<dbReference type="Pfam" id="PF00201">
    <property type="entry name" value="UDPGT"/>
    <property type="match status" value="1"/>
</dbReference>
<evidence type="ECO:0000313" key="4">
    <source>
        <dbReference type="EMBL" id="GKV28356.1"/>
    </source>
</evidence>
<dbReference type="FunFam" id="3.40.50.2000:FF:000040">
    <property type="entry name" value="UDP-glycosyltransferase 76C1"/>
    <property type="match status" value="1"/>
</dbReference>
<evidence type="ECO:0000256" key="2">
    <source>
        <dbReference type="ARBA" id="ARBA00022676"/>
    </source>
</evidence>
<keyword evidence="5" id="KW-1185">Reference proteome</keyword>
<keyword evidence="2" id="KW-0328">Glycosyltransferase</keyword>
<dbReference type="EMBL" id="BPVZ01000079">
    <property type="protein sequence ID" value="GKV28356.1"/>
    <property type="molecule type" value="Genomic_DNA"/>
</dbReference>
<accession>A0AAV5KUL7</accession>